<name>A0A9W4E598_9ACTN</name>
<organism evidence="2 3">
    <name type="scientific">Actinacidiphila bryophytorum</name>
    <dbReference type="NCBI Taxonomy" id="1436133"/>
    <lineage>
        <taxon>Bacteria</taxon>
        <taxon>Bacillati</taxon>
        <taxon>Actinomycetota</taxon>
        <taxon>Actinomycetes</taxon>
        <taxon>Kitasatosporales</taxon>
        <taxon>Streptomycetaceae</taxon>
        <taxon>Actinacidiphila</taxon>
    </lineage>
</organism>
<evidence type="ECO:0000256" key="1">
    <source>
        <dbReference type="SAM" id="Phobius"/>
    </source>
</evidence>
<dbReference type="EMBL" id="CAJVAX010000012">
    <property type="protein sequence ID" value="CAG7631574.1"/>
    <property type="molecule type" value="Genomic_DNA"/>
</dbReference>
<accession>A0A9W4E598</accession>
<keyword evidence="3" id="KW-1185">Reference proteome</keyword>
<dbReference type="Proteomes" id="UP001153328">
    <property type="component" value="Unassembled WGS sequence"/>
</dbReference>
<evidence type="ECO:0000313" key="3">
    <source>
        <dbReference type="Proteomes" id="UP001153328"/>
    </source>
</evidence>
<dbReference type="AlphaFoldDB" id="A0A9W4E598"/>
<keyword evidence="1" id="KW-1133">Transmembrane helix</keyword>
<sequence length="118" mass="12543">MGPRRTLAVALLATLAGTGFARYSLWAGPHWPPGLPAHDLLVRDTGPSAAVVALGVHVALRYRAWWTVGTIVLAMVVEVVSLPNLAGYEHLAGVALVLALFTRQVASRGDHPAARHPR</sequence>
<feature type="transmembrane region" description="Helical" evidence="1">
    <location>
        <begin position="64"/>
        <end position="82"/>
    </location>
</feature>
<keyword evidence="1" id="KW-0812">Transmembrane</keyword>
<keyword evidence="1" id="KW-0472">Membrane</keyword>
<comment type="caution">
    <text evidence="2">The sequence shown here is derived from an EMBL/GenBank/DDBJ whole genome shotgun (WGS) entry which is preliminary data.</text>
</comment>
<reference evidence="2" key="1">
    <citation type="submission" date="2021-06" db="EMBL/GenBank/DDBJ databases">
        <authorList>
            <person name="Arsene-Ploetze F."/>
        </authorList>
    </citation>
    <scope>NUCLEOTIDE SEQUENCE</scope>
    <source>
        <strain evidence="2">SBRY1</strain>
    </source>
</reference>
<protein>
    <submittedName>
        <fullName evidence="2">Uncharacterized protein</fullName>
    </submittedName>
</protein>
<evidence type="ECO:0000313" key="2">
    <source>
        <dbReference type="EMBL" id="CAG7631574.1"/>
    </source>
</evidence>
<proteinExistence type="predicted"/>
<gene>
    <name evidence="2" type="ORF">SBRY_20787</name>
</gene>